<keyword evidence="1" id="KW-0812">Transmembrane</keyword>
<evidence type="ECO:0000313" key="3">
    <source>
        <dbReference type="WBParaSite" id="Hba_17438"/>
    </source>
</evidence>
<proteinExistence type="predicted"/>
<protein>
    <submittedName>
        <fullName evidence="3">Uncharacterized protein</fullName>
    </submittedName>
</protein>
<evidence type="ECO:0000256" key="1">
    <source>
        <dbReference type="SAM" id="Phobius"/>
    </source>
</evidence>
<sequence length="70" mass="8028">MAGYWAGSAFNLFRRRMRINAVGVASIVPAPPFYLLFPIDLFLLRRHRPPHLHALSPMSLSSFHPYIAYT</sequence>
<reference evidence="3" key="1">
    <citation type="submission" date="2016-11" db="UniProtKB">
        <authorList>
            <consortium name="WormBaseParasite"/>
        </authorList>
    </citation>
    <scope>IDENTIFICATION</scope>
</reference>
<organism evidence="2 3">
    <name type="scientific">Heterorhabditis bacteriophora</name>
    <name type="common">Entomopathogenic nematode worm</name>
    <dbReference type="NCBI Taxonomy" id="37862"/>
    <lineage>
        <taxon>Eukaryota</taxon>
        <taxon>Metazoa</taxon>
        <taxon>Ecdysozoa</taxon>
        <taxon>Nematoda</taxon>
        <taxon>Chromadorea</taxon>
        <taxon>Rhabditida</taxon>
        <taxon>Rhabditina</taxon>
        <taxon>Rhabditomorpha</taxon>
        <taxon>Strongyloidea</taxon>
        <taxon>Heterorhabditidae</taxon>
        <taxon>Heterorhabditis</taxon>
    </lineage>
</organism>
<feature type="transmembrane region" description="Helical" evidence="1">
    <location>
        <begin position="20"/>
        <end position="43"/>
    </location>
</feature>
<keyword evidence="2" id="KW-1185">Reference proteome</keyword>
<keyword evidence="1" id="KW-0472">Membrane</keyword>
<dbReference type="WBParaSite" id="Hba_17438">
    <property type="protein sequence ID" value="Hba_17438"/>
    <property type="gene ID" value="Hba_17438"/>
</dbReference>
<dbReference type="Proteomes" id="UP000095283">
    <property type="component" value="Unplaced"/>
</dbReference>
<dbReference type="AlphaFoldDB" id="A0A1I7XIA6"/>
<evidence type="ECO:0000313" key="2">
    <source>
        <dbReference type="Proteomes" id="UP000095283"/>
    </source>
</evidence>
<keyword evidence="1" id="KW-1133">Transmembrane helix</keyword>
<accession>A0A1I7XIA6</accession>
<name>A0A1I7XIA6_HETBA</name>